<evidence type="ECO:0000313" key="2">
    <source>
        <dbReference type="Proteomes" id="UP000669179"/>
    </source>
</evidence>
<dbReference type="Proteomes" id="UP000669179">
    <property type="component" value="Unassembled WGS sequence"/>
</dbReference>
<keyword evidence="2" id="KW-1185">Reference proteome</keyword>
<evidence type="ECO:0000313" key="1">
    <source>
        <dbReference type="EMBL" id="MBO2451842.1"/>
    </source>
</evidence>
<dbReference type="RefSeq" id="WP_208259740.1">
    <property type="nucleotide sequence ID" value="NZ_JAGEOJ010000014.1"/>
</dbReference>
<name>A0A939PFD9_9ACTN</name>
<gene>
    <name evidence="1" type="ORF">J4573_32475</name>
</gene>
<dbReference type="AlphaFoldDB" id="A0A939PFD9"/>
<organism evidence="1 2">
    <name type="scientific">Actinomadura barringtoniae</name>
    <dbReference type="NCBI Taxonomy" id="1427535"/>
    <lineage>
        <taxon>Bacteria</taxon>
        <taxon>Bacillati</taxon>
        <taxon>Actinomycetota</taxon>
        <taxon>Actinomycetes</taxon>
        <taxon>Streptosporangiales</taxon>
        <taxon>Thermomonosporaceae</taxon>
        <taxon>Actinomadura</taxon>
    </lineage>
</organism>
<proteinExistence type="predicted"/>
<dbReference type="EMBL" id="JAGEOJ010000014">
    <property type="protein sequence ID" value="MBO2451842.1"/>
    <property type="molecule type" value="Genomic_DNA"/>
</dbReference>
<protein>
    <submittedName>
        <fullName evidence="1">Uncharacterized protein</fullName>
    </submittedName>
</protein>
<accession>A0A939PFD9</accession>
<sequence>MNPERGEWRDMGMDLTKLLRELGAELEHAPPPALARQRDRLRRAIAVAR</sequence>
<comment type="caution">
    <text evidence="1">The sequence shown here is derived from an EMBL/GenBank/DDBJ whole genome shotgun (WGS) entry which is preliminary data.</text>
</comment>
<reference evidence="1" key="1">
    <citation type="submission" date="2021-03" db="EMBL/GenBank/DDBJ databases">
        <authorList>
            <person name="Kanchanasin P."/>
            <person name="Saeng-In P."/>
            <person name="Phongsopitanun W."/>
            <person name="Yuki M."/>
            <person name="Kudo T."/>
            <person name="Ohkuma M."/>
            <person name="Tanasupawat S."/>
        </authorList>
    </citation>
    <scope>NUCLEOTIDE SEQUENCE</scope>
    <source>
        <strain evidence="1">GKU 128</strain>
    </source>
</reference>